<protein>
    <submittedName>
        <fullName evidence="9">Putative salivary lipocalin</fullName>
    </submittedName>
</protein>
<evidence type="ECO:0000256" key="7">
    <source>
        <dbReference type="SAM" id="SignalP"/>
    </source>
</evidence>
<keyword evidence="3" id="KW-0378">Hydrolase</keyword>
<evidence type="ECO:0000256" key="4">
    <source>
        <dbReference type="ARBA" id="ARBA00022837"/>
    </source>
</evidence>
<reference evidence="9" key="1">
    <citation type="submission" date="2018-03" db="EMBL/GenBank/DDBJ databases">
        <title>The relapsing fever spirochete Borrelia turicatae persists in the highly oxidative environment of its soft-bodied tick vector.</title>
        <authorList>
            <person name="Bourret T.J."/>
            <person name="Boyle W.K."/>
            <person name="Valenzuela J.G."/>
            <person name="Oliveira F."/>
            <person name="Lopez J.E."/>
        </authorList>
    </citation>
    <scope>NUCLEOTIDE SEQUENCE</scope>
    <source>
        <strain evidence="9">Kansas strain/isolate</strain>
        <tissue evidence="9">Salivary glands</tissue>
    </source>
</reference>
<evidence type="ECO:0000313" key="9">
    <source>
        <dbReference type="EMBL" id="MBY07935.1"/>
    </source>
</evidence>
<dbReference type="GO" id="GO:0004623">
    <property type="term" value="F:phospholipase A2 activity"/>
    <property type="evidence" value="ECO:0007669"/>
    <property type="project" value="UniProtKB-EC"/>
</dbReference>
<evidence type="ECO:0000256" key="5">
    <source>
        <dbReference type="ARBA" id="ARBA00022963"/>
    </source>
</evidence>
<evidence type="ECO:0000256" key="1">
    <source>
        <dbReference type="ARBA" id="ARBA00001604"/>
    </source>
</evidence>
<keyword evidence="6" id="KW-0443">Lipid metabolism</keyword>
<dbReference type="EMBL" id="GGLE01003809">
    <property type="protein sequence ID" value="MBY07935.1"/>
    <property type="molecule type" value="Transcribed_RNA"/>
</dbReference>
<dbReference type="InterPro" id="IPR016090">
    <property type="entry name" value="PLA2-like_dom"/>
</dbReference>
<dbReference type="Pfam" id="PF05826">
    <property type="entry name" value="Phospholip_A2_2"/>
    <property type="match status" value="1"/>
</dbReference>
<evidence type="ECO:0000256" key="3">
    <source>
        <dbReference type="ARBA" id="ARBA00022801"/>
    </source>
</evidence>
<dbReference type="GO" id="GO:0050482">
    <property type="term" value="P:arachidonate secretion"/>
    <property type="evidence" value="ECO:0007669"/>
    <property type="project" value="InterPro"/>
</dbReference>
<name>A0A2R5LET6_9ACAR</name>
<sequence>MLRALHVLFLFLRLLGGAVAASGGSGYGRTTNAWDMSLTSTRFVLVAVLLKGSVYADTSSSRVASLALPRSDVTANDSLEDKCKLLKGGTTGMSYALSWFGAEMVLGGTPYLVSKSEKQAALDYTGNCTSPDVGPVPKHILLTKWNRDGNYIYPGTKWCGAGNISTDEAQYGSAQVTDKCCQTHDKAVDYILASQTHPNHTELVNPKKYTVTNCSDDIKLFNCLLEDNSTDSYQFGQAFFDALGVPCFAYTFKVNCTRTSWWSSKKTCKIQEKQKAWQFLDPPNFYAAFTKKWYNKTTTIAKEEGKVTWKRLCRKDPDMACGDYEFLDRKNRTTNKKKNKEMQGAA</sequence>
<evidence type="ECO:0000256" key="2">
    <source>
        <dbReference type="ARBA" id="ARBA00001913"/>
    </source>
</evidence>
<comment type="cofactor">
    <cofactor evidence="2">
        <name>Ca(2+)</name>
        <dbReference type="ChEBI" id="CHEBI:29108"/>
    </cofactor>
</comment>
<dbReference type="PANTHER" id="PTHR12253">
    <property type="entry name" value="RH14732P"/>
    <property type="match status" value="1"/>
</dbReference>
<evidence type="ECO:0000259" key="8">
    <source>
        <dbReference type="Pfam" id="PF05826"/>
    </source>
</evidence>
<dbReference type="Gene3D" id="1.20.90.10">
    <property type="entry name" value="Phospholipase A2 domain"/>
    <property type="match status" value="1"/>
</dbReference>
<feature type="chain" id="PRO_5015349405" evidence="7">
    <location>
        <begin position="21"/>
        <end position="346"/>
    </location>
</feature>
<dbReference type="AlphaFoldDB" id="A0A2R5LET6"/>
<keyword evidence="4" id="KW-0106">Calcium</keyword>
<comment type="catalytic activity">
    <reaction evidence="1">
        <text>a 1,2-diacyl-sn-glycero-3-phosphocholine + H2O = a 1-acyl-sn-glycero-3-phosphocholine + a fatty acid + H(+)</text>
        <dbReference type="Rhea" id="RHEA:15801"/>
        <dbReference type="ChEBI" id="CHEBI:15377"/>
        <dbReference type="ChEBI" id="CHEBI:15378"/>
        <dbReference type="ChEBI" id="CHEBI:28868"/>
        <dbReference type="ChEBI" id="CHEBI:57643"/>
        <dbReference type="ChEBI" id="CHEBI:58168"/>
        <dbReference type="EC" id="3.1.1.4"/>
    </reaction>
</comment>
<evidence type="ECO:0000256" key="6">
    <source>
        <dbReference type="ARBA" id="ARBA00023098"/>
    </source>
</evidence>
<dbReference type="GO" id="GO:0006644">
    <property type="term" value="P:phospholipid metabolic process"/>
    <property type="evidence" value="ECO:0007669"/>
    <property type="project" value="InterPro"/>
</dbReference>
<dbReference type="InterPro" id="IPR036444">
    <property type="entry name" value="PLipase_A2_dom_sf"/>
</dbReference>
<feature type="domain" description="Phospholipase A2-like central" evidence="8">
    <location>
        <begin position="152"/>
        <end position="250"/>
    </location>
</feature>
<dbReference type="SUPFAM" id="SSF48619">
    <property type="entry name" value="Phospholipase A2, PLA2"/>
    <property type="match status" value="1"/>
</dbReference>
<proteinExistence type="predicted"/>
<organism evidence="9">
    <name type="scientific">Ornithodoros turicata</name>
    <dbReference type="NCBI Taxonomy" id="34597"/>
    <lineage>
        <taxon>Eukaryota</taxon>
        <taxon>Metazoa</taxon>
        <taxon>Ecdysozoa</taxon>
        <taxon>Arthropoda</taxon>
        <taxon>Chelicerata</taxon>
        <taxon>Arachnida</taxon>
        <taxon>Acari</taxon>
        <taxon>Parasitiformes</taxon>
        <taxon>Ixodida</taxon>
        <taxon>Ixodoidea</taxon>
        <taxon>Argasidae</taxon>
        <taxon>Ornithodorinae</taxon>
        <taxon>Ornithodoros</taxon>
    </lineage>
</organism>
<accession>A0A2R5LET6</accession>
<keyword evidence="5" id="KW-0442">Lipid degradation</keyword>
<feature type="signal peptide" evidence="7">
    <location>
        <begin position="1"/>
        <end position="20"/>
    </location>
</feature>
<keyword evidence="7" id="KW-0732">Signal</keyword>
<dbReference type="GO" id="GO:0016042">
    <property type="term" value="P:lipid catabolic process"/>
    <property type="evidence" value="ECO:0007669"/>
    <property type="project" value="UniProtKB-KW"/>
</dbReference>